<name>A0A1Y5U0X4_9RHOB</name>
<dbReference type="InterPro" id="IPR050900">
    <property type="entry name" value="Transposase_IS3/IS150/IS904"/>
</dbReference>
<dbReference type="SUPFAM" id="SSF53098">
    <property type="entry name" value="Ribonuclease H-like"/>
    <property type="match status" value="1"/>
</dbReference>
<feature type="region of interest" description="Disordered" evidence="1">
    <location>
        <begin position="1"/>
        <end position="20"/>
    </location>
</feature>
<evidence type="ECO:0008006" key="4">
    <source>
        <dbReference type="Google" id="ProtNLM"/>
    </source>
</evidence>
<gene>
    <name evidence="2" type="ORF">ROA7023_04719</name>
</gene>
<sequence>MRQNGMSVGQTRRQKVTTDSDDTFDIWPNLLDRGFKADAPNQKWAGDKSYVWTQEGWLYLAVFLDLHSRRAIG</sequence>
<dbReference type="EMBL" id="FWFZ01000106">
    <property type="protein sequence ID" value="SLN78065.1"/>
    <property type="molecule type" value="Genomic_DNA"/>
</dbReference>
<evidence type="ECO:0000313" key="2">
    <source>
        <dbReference type="EMBL" id="SLN78065.1"/>
    </source>
</evidence>
<protein>
    <recommendedName>
        <fullName evidence="4">Integrase core domain protein</fullName>
    </recommendedName>
</protein>
<evidence type="ECO:0000256" key="1">
    <source>
        <dbReference type="SAM" id="MobiDB-lite"/>
    </source>
</evidence>
<dbReference type="AlphaFoldDB" id="A0A1Y5U0X4"/>
<feature type="compositionally biased region" description="Polar residues" evidence="1">
    <location>
        <begin position="1"/>
        <end position="11"/>
    </location>
</feature>
<keyword evidence="3" id="KW-1185">Reference proteome</keyword>
<dbReference type="InterPro" id="IPR012337">
    <property type="entry name" value="RNaseH-like_sf"/>
</dbReference>
<dbReference type="PANTHER" id="PTHR46889:SF4">
    <property type="entry name" value="TRANSPOSASE INSO FOR INSERTION SEQUENCE ELEMENT IS911B-RELATED"/>
    <property type="match status" value="1"/>
</dbReference>
<accession>A0A1Y5U0X4</accession>
<proteinExistence type="predicted"/>
<reference evidence="2 3" key="1">
    <citation type="submission" date="2017-03" db="EMBL/GenBank/DDBJ databases">
        <authorList>
            <person name="Afonso C.L."/>
            <person name="Miller P.J."/>
            <person name="Scott M.A."/>
            <person name="Spackman E."/>
            <person name="Goraichik I."/>
            <person name="Dimitrov K.M."/>
            <person name="Suarez D.L."/>
            <person name="Swayne D.E."/>
        </authorList>
    </citation>
    <scope>NUCLEOTIDE SEQUENCE [LARGE SCALE GENOMIC DNA]</scope>
    <source>
        <strain evidence="2 3">CECT 7023</strain>
    </source>
</reference>
<organism evidence="2 3">
    <name type="scientific">Roseisalinus antarcticus</name>
    <dbReference type="NCBI Taxonomy" id="254357"/>
    <lineage>
        <taxon>Bacteria</taxon>
        <taxon>Pseudomonadati</taxon>
        <taxon>Pseudomonadota</taxon>
        <taxon>Alphaproteobacteria</taxon>
        <taxon>Rhodobacterales</taxon>
        <taxon>Roseobacteraceae</taxon>
        <taxon>Roseisalinus</taxon>
    </lineage>
</organism>
<evidence type="ECO:0000313" key="3">
    <source>
        <dbReference type="Proteomes" id="UP000193900"/>
    </source>
</evidence>
<dbReference type="PANTHER" id="PTHR46889">
    <property type="entry name" value="TRANSPOSASE INSF FOR INSERTION SEQUENCE IS3B-RELATED"/>
    <property type="match status" value="1"/>
</dbReference>
<dbReference type="Proteomes" id="UP000193900">
    <property type="component" value="Unassembled WGS sequence"/>
</dbReference>